<organism evidence="2 3">
    <name type="scientific">Frankliniella occidentalis</name>
    <name type="common">Western flower thrips</name>
    <name type="synonym">Euthrips occidentalis</name>
    <dbReference type="NCBI Taxonomy" id="133901"/>
    <lineage>
        <taxon>Eukaryota</taxon>
        <taxon>Metazoa</taxon>
        <taxon>Ecdysozoa</taxon>
        <taxon>Arthropoda</taxon>
        <taxon>Hexapoda</taxon>
        <taxon>Insecta</taxon>
        <taxon>Pterygota</taxon>
        <taxon>Neoptera</taxon>
        <taxon>Paraneoptera</taxon>
        <taxon>Thysanoptera</taxon>
        <taxon>Terebrantia</taxon>
        <taxon>Thripoidea</taxon>
        <taxon>Thripidae</taxon>
        <taxon>Frankliniella</taxon>
    </lineage>
</organism>
<protein>
    <submittedName>
        <fullName evidence="3">Uncharacterized protein LOC113212340</fullName>
    </submittedName>
</protein>
<accession>A0A9C6XAL6</accession>
<dbReference type="Proteomes" id="UP000504606">
    <property type="component" value="Unplaced"/>
</dbReference>
<proteinExistence type="predicted"/>
<dbReference type="GeneID" id="113212340"/>
<dbReference type="RefSeq" id="XP_052132289.1">
    <property type="nucleotide sequence ID" value="XM_052276329.1"/>
</dbReference>
<evidence type="ECO:0000313" key="3">
    <source>
        <dbReference type="RefSeq" id="XP_052132289.1"/>
    </source>
</evidence>
<feature type="region of interest" description="Disordered" evidence="1">
    <location>
        <begin position="1"/>
        <end position="56"/>
    </location>
</feature>
<evidence type="ECO:0000313" key="2">
    <source>
        <dbReference type="Proteomes" id="UP000504606"/>
    </source>
</evidence>
<evidence type="ECO:0000256" key="1">
    <source>
        <dbReference type="SAM" id="MobiDB-lite"/>
    </source>
</evidence>
<keyword evidence="2" id="KW-1185">Reference proteome</keyword>
<dbReference type="AlphaFoldDB" id="A0A9C6XAL6"/>
<dbReference type="KEGG" id="foc:113212340"/>
<reference evidence="3" key="1">
    <citation type="submission" date="2025-08" db="UniProtKB">
        <authorList>
            <consortium name="RefSeq"/>
        </authorList>
    </citation>
    <scope>IDENTIFICATION</scope>
    <source>
        <tissue evidence="3">Whole organism</tissue>
    </source>
</reference>
<feature type="compositionally biased region" description="Low complexity" evidence="1">
    <location>
        <begin position="1"/>
        <end position="17"/>
    </location>
</feature>
<name>A0A9C6XAL6_FRAOC</name>
<gene>
    <name evidence="3" type="primary">LOC113212340</name>
</gene>
<feature type="compositionally biased region" description="Pro residues" evidence="1">
    <location>
        <begin position="30"/>
        <end position="40"/>
    </location>
</feature>
<sequence length="89" mass="9201">MPNAAASPPTAPTSFPGPFGPLGSRGVPGSPEPKPLPPCPADMSPPSQPRPRTRSVGLQVRLGARTLQERAPLWTTLTTGQAPLPRSVS</sequence>